<keyword evidence="3" id="KW-1185">Reference proteome</keyword>
<evidence type="ECO:0000313" key="2">
    <source>
        <dbReference type="EMBL" id="KFD61156.1"/>
    </source>
</evidence>
<proteinExistence type="predicted"/>
<evidence type="ECO:0000313" key="1">
    <source>
        <dbReference type="EMBL" id="KFD53359.1"/>
    </source>
</evidence>
<dbReference type="AlphaFoldDB" id="A0A085MVB0"/>
<reference evidence="2 3" key="1">
    <citation type="journal article" date="2014" name="Nat. Genet.">
        <title>Genome and transcriptome of the porcine whipworm Trichuris suis.</title>
        <authorList>
            <person name="Jex A.R."/>
            <person name="Nejsum P."/>
            <person name="Schwarz E.M."/>
            <person name="Hu L."/>
            <person name="Young N.D."/>
            <person name="Hall R.S."/>
            <person name="Korhonen P.K."/>
            <person name="Liao S."/>
            <person name="Thamsborg S."/>
            <person name="Xia J."/>
            <person name="Xu P."/>
            <person name="Wang S."/>
            <person name="Scheerlinck J.P."/>
            <person name="Hofmann A."/>
            <person name="Sternberg P.W."/>
            <person name="Wang J."/>
            <person name="Gasser R.B."/>
        </authorList>
    </citation>
    <scope>NUCLEOTIDE SEQUENCE [LARGE SCALE GENOMIC DNA]</scope>
    <source>
        <strain evidence="2">DCEP-RM93F</strain>
        <strain evidence="1">DCEP-RM93M</strain>
    </source>
</reference>
<sequence>MAQVSKRLLLFSSHQTGDPPGKSVSERIHPALAGGQEAFANGPVLLQIVTSQSSALVSKSNIMHKQFRSHKFINSVQAFCNWTPGSIIY</sequence>
<protein>
    <submittedName>
        <fullName evidence="2">Uncharacterized protein</fullName>
    </submittedName>
</protein>
<dbReference type="Proteomes" id="UP000030764">
    <property type="component" value="Unassembled WGS sequence"/>
</dbReference>
<evidence type="ECO:0000313" key="3">
    <source>
        <dbReference type="Proteomes" id="UP000030764"/>
    </source>
</evidence>
<accession>A0A085MVB0</accession>
<organism evidence="2">
    <name type="scientific">Trichuris suis</name>
    <name type="common">pig whipworm</name>
    <dbReference type="NCBI Taxonomy" id="68888"/>
    <lineage>
        <taxon>Eukaryota</taxon>
        <taxon>Metazoa</taxon>
        <taxon>Ecdysozoa</taxon>
        <taxon>Nematoda</taxon>
        <taxon>Enoplea</taxon>
        <taxon>Dorylaimia</taxon>
        <taxon>Trichinellida</taxon>
        <taxon>Trichuridae</taxon>
        <taxon>Trichuris</taxon>
    </lineage>
</organism>
<dbReference type="EMBL" id="KL367633">
    <property type="protein sequence ID" value="KFD61156.1"/>
    <property type="molecule type" value="Genomic_DNA"/>
</dbReference>
<dbReference type="EMBL" id="KL363218">
    <property type="protein sequence ID" value="KFD53359.1"/>
    <property type="molecule type" value="Genomic_DNA"/>
</dbReference>
<dbReference type="Proteomes" id="UP000030758">
    <property type="component" value="Unassembled WGS sequence"/>
</dbReference>
<gene>
    <name evidence="1" type="ORF">M513_05840</name>
    <name evidence="2" type="ORF">M514_05840</name>
</gene>
<name>A0A085MVB0_9BILA</name>